<evidence type="ECO:0000259" key="2">
    <source>
        <dbReference type="PROSITE" id="PS51352"/>
    </source>
</evidence>
<dbReference type="Proteomes" id="UP000193411">
    <property type="component" value="Unassembled WGS sequence"/>
</dbReference>
<dbReference type="PROSITE" id="PS00194">
    <property type="entry name" value="THIOREDOXIN_1"/>
    <property type="match status" value="1"/>
</dbReference>
<dbReference type="PRINTS" id="PR00421">
    <property type="entry name" value="THIOREDOXIN"/>
</dbReference>
<dbReference type="InterPro" id="IPR017937">
    <property type="entry name" value="Thioredoxin_CS"/>
</dbReference>
<evidence type="ECO:0000313" key="4">
    <source>
        <dbReference type="Proteomes" id="UP000193411"/>
    </source>
</evidence>
<keyword evidence="4" id="KW-1185">Reference proteome</keyword>
<dbReference type="PANTHER" id="PTHR46115">
    <property type="entry name" value="THIOREDOXIN-LIKE PROTEIN 1"/>
    <property type="match status" value="1"/>
</dbReference>
<dbReference type="Gene3D" id="3.40.30.10">
    <property type="entry name" value="Glutaredoxin"/>
    <property type="match status" value="1"/>
</dbReference>
<proteinExistence type="predicted"/>
<feature type="domain" description="Thioredoxin" evidence="2">
    <location>
        <begin position="1"/>
        <end position="112"/>
    </location>
</feature>
<dbReference type="STRING" id="765915.A0A1Y2HZQ9"/>
<dbReference type="SUPFAM" id="SSF52833">
    <property type="entry name" value="Thioredoxin-like"/>
    <property type="match status" value="1"/>
</dbReference>
<accession>A0A1Y2HZQ9</accession>
<evidence type="ECO:0000256" key="1">
    <source>
        <dbReference type="ARBA" id="ARBA00023157"/>
    </source>
</evidence>
<evidence type="ECO:0000313" key="3">
    <source>
        <dbReference type="EMBL" id="ORZ39223.1"/>
    </source>
</evidence>
<gene>
    <name evidence="3" type="ORF">BCR44DRAFT_125200</name>
</gene>
<dbReference type="EMBL" id="MCFL01000006">
    <property type="protein sequence ID" value="ORZ39223.1"/>
    <property type="molecule type" value="Genomic_DNA"/>
</dbReference>
<dbReference type="Pfam" id="PF00085">
    <property type="entry name" value="Thioredoxin"/>
    <property type="match status" value="1"/>
</dbReference>
<name>A0A1Y2HZQ9_9FUNG</name>
<dbReference type="OrthoDB" id="10263751at2759"/>
<dbReference type="CDD" id="cd02947">
    <property type="entry name" value="TRX_family"/>
    <property type="match status" value="1"/>
</dbReference>
<dbReference type="InterPro" id="IPR013766">
    <property type="entry name" value="Thioredoxin_domain"/>
</dbReference>
<protein>
    <submittedName>
        <fullName evidence="3">Thioredoxin-like protein</fullName>
    </submittedName>
</protein>
<keyword evidence="1" id="KW-1015">Disulfide bond</keyword>
<reference evidence="3 4" key="1">
    <citation type="submission" date="2016-07" db="EMBL/GenBank/DDBJ databases">
        <title>Pervasive Adenine N6-methylation of Active Genes in Fungi.</title>
        <authorList>
            <consortium name="DOE Joint Genome Institute"/>
            <person name="Mondo S.J."/>
            <person name="Dannebaum R.O."/>
            <person name="Kuo R.C."/>
            <person name="Labutti K."/>
            <person name="Haridas S."/>
            <person name="Kuo A."/>
            <person name="Salamov A."/>
            <person name="Ahrendt S.R."/>
            <person name="Lipzen A."/>
            <person name="Sullivan W."/>
            <person name="Andreopoulos W.B."/>
            <person name="Clum A."/>
            <person name="Lindquist E."/>
            <person name="Daum C."/>
            <person name="Ramamoorthy G.K."/>
            <person name="Gryganskyi A."/>
            <person name="Culley D."/>
            <person name="Magnuson J.K."/>
            <person name="James T.Y."/>
            <person name="O'Malley M.A."/>
            <person name="Stajich J.E."/>
            <person name="Spatafora J.W."/>
            <person name="Visel A."/>
            <person name="Grigoriev I.V."/>
        </authorList>
    </citation>
    <scope>NUCLEOTIDE SEQUENCE [LARGE SCALE GENOMIC DNA]</scope>
    <source>
        <strain evidence="3 4">PL171</strain>
    </source>
</reference>
<dbReference type="PROSITE" id="PS51352">
    <property type="entry name" value="THIOREDOXIN_2"/>
    <property type="match status" value="1"/>
</dbReference>
<comment type="caution">
    <text evidence="3">The sequence shown here is derived from an EMBL/GenBank/DDBJ whole genome shotgun (WGS) entry which is preliminary data.</text>
</comment>
<organism evidence="3 4">
    <name type="scientific">Catenaria anguillulae PL171</name>
    <dbReference type="NCBI Taxonomy" id="765915"/>
    <lineage>
        <taxon>Eukaryota</taxon>
        <taxon>Fungi</taxon>
        <taxon>Fungi incertae sedis</taxon>
        <taxon>Blastocladiomycota</taxon>
        <taxon>Blastocladiomycetes</taxon>
        <taxon>Blastocladiales</taxon>
        <taxon>Catenariaceae</taxon>
        <taxon>Catenaria</taxon>
    </lineage>
</organism>
<dbReference type="AlphaFoldDB" id="A0A1Y2HZQ9"/>
<dbReference type="InterPro" id="IPR036249">
    <property type="entry name" value="Thioredoxin-like_sf"/>
</dbReference>
<sequence>MPPVTLLESMPDFQRAIAQNKLSVVDFFAVWCGPCKAISPRFEKMAQDNTNANFFKVNVDNLPDVAREYGVTAMPTFKLFKSGKLIDTIVGANVCIMPLRSSAAFTFSYTLA</sequence>